<dbReference type="RefSeq" id="WP_176571291.1">
    <property type="nucleotide sequence ID" value="NZ_CP056030.1"/>
</dbReference>
<dbReference type="KEGG" id="pez:HWQ56_17430"/>
<reference evidence="2 3" key="1">
    <citation type="submission" date="2020-06" db="EMBL/GenBank/DDBJ databases">
        <title>Pseudomonas eucalypticola sp. nov., an endophyte of Eucalyptus dunnii leaves with biocontrol ability of eucalyptus leaf blight.</title>
        <authorList>
            <person name="Liu Y."/>
            <person name="Song Z."/>
            <person name="Zeng H."/>
            <person name="Lu M."/>
            <person name="Wang X."/>
            <person name="Lian X."/>
            <person name="Zhang Q."/>
        </authorList>
    </citation>
    <scope>NUCLEOTIDE SEQUENCE [LARGE SCALE GENOMIC DNA]</scope>
    <source>
        <strain evidence="2 3">NP-1</strain>
    </source>
</reference>
<dbReference type="SUPFAM" id="SSF51905">
    <property type="entry name" value="FAD/NAD(P)-binding domain"/>
    <property type="match status" value="1"/>
</dbReference>
<gene>
    <name evidence="2" type="ORF">HWQ56_17430</name>
</gene>
<dbReference type="PANTHER" id="PTHR43539:SF91">
    <property type="entry name" value="FAD-DEPENDENT URATE HYDROXYLASE"/>
    <property type="match status" value="1"/>
</dbReference>
<dbReference type="InterPro" id="IPR036188">
    <property type="entry name" value="FAD/NAD-bd_sf"/>
</dbReference>
<accession>A0A7D5DAP4</accession>
<keyword evidence="1" id="KW-0560">Oxidoreductase</keyword>
<protein>
    <submittedName>
        <fullName evidence="2">NAD(P)/FAD-dependent oxidoreductase</fullName>
    </submittedName>
</protein>
<evidence type="ECO:0000313" key="2">
    <source>
        <dbReference type="EMBL" id="QKZ05481.1"/>
    </source>
</evidence>
<dbReference type="PANTHER" id="PTHR43539">
    <property type="entry name" value="FLAVIN-BINDING MONOOXYGENASE-LIKE PROTEIN (AFU_ORTHOLOGUE AFUA_4G09220)"/>
    <property type="match status" value="1"/>
</dbReference>
<dbReference type="GO" id="GO:0004497">
    <property type="term" value="F:monooxygenase activity"/>
    <property type="evidence" value="ECO:0007669"/>
    <property type="project" value="TreeGrafter"/>
</dbReference>
<organism evidence="2 3">
    <name type="scientific">Pseudomonas eucalypticola</name>
    <dbReference type="NCBI Taxonomy" id="2599595"/>
    <lineage>
        <taxon>Bacteria</taxon>
        <taxon>Pseudomonadati</taxon>
        <taxon>Pseudomonadota</taxon>
        <taxon>Gammaproteobacteria</taxon>
        <taxon>Pseudomonadales</taxon>
        <taxon>Pseudomonadaceae</taxon>
        <taxon>Pseudomonas</taxon>
    </lineage>
</organism>
<dbReference type="Gene3D" id="3.50.50.60">
    <property type="entry name" value="FAD/NAD(P)-binding domain"/>
    <property type="match status" value="1"/>
</dbReference>
<dbReference type="Proteomes" id="UP000509568">
    <property type="component" value="Chromosome"/>
</dbReference>
<dbReference type="GO" id="GO:0050660">
    <property type="term" value="F:flavin adenine dinucleotide binding"/>
    <property type="evidence" value="ECO:0007669"/>
    <property type="project" value="TreeGrafter"/>
</dbReference>
<proteinExistence type="predicted"/>
<keyword evidence="3" id="KW-1185">Reference proteome</keyword>
<dbReference type="AlphaFoldDB" id="A0A7D5DAP4"/>
<name>A0A7D5DAP4_9PSED</name>
<evidence type="ECO:0000256" key="1">
    <source>
        <dbReference type="ARBA" id="ARBA00023002"/>
    </source>
</evidence>
<dbReference type="InterPro" id="IPR050982">
    <property type="entry name" value="Auxin_biosynth/cation_transpt"/>
</dbReference>
<dbReference type="Pfam" id="PF13738">
    <property type="entry name" value="Pyr_redox_3"/>
    <property type="match status" value="1"/>
</dbReference>
<sequence length="477" mass="52088">MNTQRATNALATQRLHEELAYLRLPANPWPSLGTPAGSSDIAEVAIIGAGMFGIAAAVALRLKGIDNLRLFDDSPRGHSGPWTTYARMPTLRSPKELPGLALGIRALTFRAWYEAVHGAQAWEQLYKIPNGTWQDYLNWIAEAFDLPIEHDTAISTFAVDAKGVTLKRADGDQVRARRLVIANGRAGAGGPSIPAFIDARLFPRLAAHTCDPVDFTALAGRRVAVIGAGSSAWDNAATALEHGAAQVTMYARRAWLPQINKARASTYPGFVEGWHSLAPEQQWALASYLDDTPPPPPHETVLRTLAAGGKRFTLHLASRLQDVREADGQVRLQLAEHTDHADFLIVGTGFRVDLAHAPLFAEVAERVALWRDRFEPARVGRRSHLGLYPWLGDGFELQERNAAPGPLNRVHLLNHAASLSFGALASDIPAISAAAERLASRIVAHVFAEEFAGHLGYLQGWEAEWELEPTPYLRRDA</sequence>
<evidence type="ECO:0000313" key="3">
    <source>
        <dbReference type="Proteomes" id="UP000509568"/>
    </source>
</evidence>
<dbReference type="EMBL" id="CP056030">
    <property type="protein sequence ID" value="QKZ05481.1"/>
    <property type="molecule type" value="Genomic_DNA"/>
</dbReference>